<dbReference type="InterPro" id="IPR001314">
    <property type="entry name" value="Peptidase_S1A"/>
</dbReference>
<protein>
    <submittedName>
        <fullName evidence="5">Serine protease</fullName>
    </submittedName>
</protein>
<dbReference type="SMART" id="SM00020">
    <property type="entry name" value="Tryp_SPc"/>
    <property type="match status" value="1"/>
</dbReference>
<accession>A0ABS9T3M3</accession>
<dbReference type="InterPro" id="IPR001254">
    <property type="entry name" value="Trypsin_dom"/>
</dbReference>
<evidence type="ECO:0000313" key="5">
    <source>
        <dbReference type="EMBL" id="MCH6163043.1"/>
    </source>
</evidence>
<keyword evidence="2" id="KW-1015">Disulfide bond</keyword>
<dbReference type="CDD" id="cd00190">
    <property type="entry name" value="Tryp_SPc"/>
    <property type="match status" value="1"/>
</dbReference>
<proteinExistence type="inferred from homology"/>
<dbReference type="Gene3D" id="2.40.10.10">
    <property type="entry name" value="Trypsin-like serine proteases"/>
    <property type="match status" value="1"/>
</dbReference>
<reference evidence="5" key="2">
    <citation type="journal article" date="2023" name="Int. J. Syst. Evol. Microbiol.">
        <title>Streptomyces marispadix sp. nov., isolated from marine beach sediment of the Northern Coast of Portugal.</title>
        <authorList>
            <person name="dos Santos J.D.N."/>
            <person name="Vitorino I.R."/>
            <person name="Kallscheuer N."/>
            <person name="Srivastava A."/>
            <person name="Krautwurst S."/>
            <person name="Marz M."/>
            <person name="Jogler C."/>
            <person name="Lobo Da Cunha A."/>
            <person name="Catita J."/>
            <person name="Goncalves H."/>
            <person name="Gonzalez I."/>
            <person name="Reyes F."/>
            <person name="Lage O.M."/>
        </authorList>
    </citation>
    <scope>NUCLEOTIDE SEQUENCE</scope>
    <source>
        <strain evidence="5">M600PL45_2</strain>
    </source>
</reference>
<dbReference type="EMBL" id="JAKWJU010000002">
    <property type="protein sequence ID" value="MCH6163043.1"/>
    <property type="molecule type" value="Genomic_DNA"/>
</dbReference>
<dbReference type="PROSITE" id="PS50240">
    <property type="entry name" value="TRYPSIN_DOM"/>
    <property type="match status" value="1"/>
</dbReference>
<dbReference type="InterPro" id="IPR033116">
    <property type="entry name" value="TRYPSIN_SER"/>
</dbReference>
<keyword evidence="3" id="KW-0720">Serine protease</keyword>
<keyword evidence="3" id="KW-0378">Hydrolase</keyword>
<comment type="caution">
    <text evidence="5">The sequence shown here is derived from an EMBL/GenBank/DDBJ whole genome shotgun (WGS) entry which is preliminary data.</text>
</comment>
<dbReference type="InterPro" id="IPR009003">
    <property type="entry name" value="Peptidase_S1_PA"/>
</dbReference>
<dbReference type="Pfam" id="PF00089">
    <property type="entry name" value="Trypsin"/>
    <property type="match status" value="1"/>
</dbReference>
<dbReference type="PRINTS" id="PR00722">
    <property type="entry name" value="CHYMOTRYPSIN"/>
</dbReference>
<dbReference type="InterPro" id="IPR043504">
    <property type="entry name" value="Peptidase_S1_PA_chymotrypsin"/>
</dbReference>
<dbReference type="InterPro" id="IPR050430">
    <property type="entry name" value="Peptidase_S1"/>
</dbReference>
<feature type="domain" description="Peptidase S1" evidence="4">
    <location>
        <begin position="39"/>
        <end position="280"/>
    </location>
</feature>
<name>A0ABS9T3M3_9ACTN</name>
<dbReference type="InterPro" id="IPR018114">
    <property type="entry name" value="TRYPSIN_HIS"/>
</dbReference>
<sequence>MRPLRALQPQSLISALPVLLGVLFALLPGSPASAGDRVVVGGRPVDAAKHPWVVALASRDRFGTERSGQFCGGALVGARTVITAAHCLSREVLGVDHGRVDDLHVISGRNDLRKATGHEVKVRKKWINPAYDTGTNSGDVAVLTLDKPMPAGSTIPMAGRHDKGYKPGAAAEVYGWGDISGYGDYEPRLRAADVDMLEDSACGRAYPKGSEGAFDKDSMVCAGVREGGRDACQGDSGGPLVAHGRVVGLVSWGAGCGEEGRPGVYTRVSAMADLVREHSA</sequence>
<organism evidence="5 6">
    <name type="scientific">Streptomyces marispadix</name>
    <dbReference type="NCBI Taxonomy" id="2922868"/>
    <lineage>
        <taxon>Bacteria</taxon>
        <taxon>Bacillati</taxon>
        <taxon>Actinomycetota</taxon>
        <taxon>Actinomycetes</taxon>
        <taxon>Kitasatosporales</taxon>
        <taxon>Streptomycetaceae</taxon>
        <taxon>Streptomyces</taxon>
    </lineage>
</organism>
<keyword evidence="6" id="KW-1185">Reference proteome</keyword>
<evidence type="ECO:0000256" key="2">
    <source>
        <dbReference type="ARBA" id="ARBA00023157"/>
    </source>
</evidence>
<dbReference type="PROSITE" id="PS00134">
    <property type="entry name" value="TRYPSIN_HIS"/>
    <property type="match status" value="1"/>
</dbReference>
<dbReference type="PROSITE" id="PS00135">
    <property type="entry name" value="TRYPSIN_SER"/>
    <property type="match status" value="1"/>
</dbReference>
<gene>
    <name evidence="5" type="ORF">MMA15_22430</name>
</gene>
<reference evidence="5" key="1">
    <citation type="submission" date="2022-03" db="EMBL/GenBank/DDBJ databases">
        <authorList>
            <person name="Santos J.D.N."/>
            <person name="Kallscheuer N."/>
            <person name="Jogler C."/>
            <person name="Lage O.M."/>
        </authorList>
    </citation>
    <scope>NUCLEOTIDE SEQUENCE</scope>
    <source>
        <strain evidence="5">M600PL45_2</strain>
    </source>
</reference>
<comment type="similarity">
    <text evidence="1">Belongs to the peptidase S1 family.</text>
</comment>
<dbReference type="PANTHER" id="PTHR24276">
    <property type="entry name" value="POLYSERASE-RELATED"/>
    <property type="match status" value="1"/>
</dbReference>
<evidence type="ECO:0000256" key="1">
    <source>
        <dbReference type="ARBA" id="ARBA00007664"/>
    </source>
</evidence>
<dbReference type="Proteomes" id="UP001166784">
    <property type="component" value="Unassembled WGS sequence"/>
</dbReference>
<keyword evidence="3 5" id="KW-0645">Protease</keyword>
<dbReference type="GO" id="GO:0006508">
    <property type="term" value="P:proteolysis"/>
    <property type="evidence" value="ECO:0007669"/>
    <property type="project" value="UniProtKB-KW"/>
</dbReference>
<dbReference type="RefSeq" id="WP_241061901.1">
    <property type="nucleotide sequence ID" value="NZ_JAKWJU010000002.1"/>
</dbReference>
<dbReference type="PANTHER" id="PTHR24276:SF98">
    <property type="entry name" value="FI18310P1-RELATED"/>
    <property type="match status" value="1"/>
</dbReference>
<dbReference type="GO" id="GO:0008233">
    <property type="term" value="F:peptidase activity"/>
    <property type="evidence" value="ECO:0007669"/>
    <property type="project" value="UniProtKB-KW"/>
</dbReference>
<evidence type="ECO:0000256" key="3">
    <source>
        <dbReference type="RuleBase" id="RU363034"/>
    </source>
</evidence>
<dbReference type="SUPFAM" id="SSF50494">
    <property type="entry name" value="Trypsin-like serine proteases"/>
    <property type="match status" value="1"/>
</dbReference>
<evidence type="ECO:0000259" key="4">
    <source>
        <dbReference type="PROSITE" id="PS50240"/>
    </source>
</evidence>
<evidence type="ECO:0000313" key="6">
    <source>
        <dbReference type="Proteomes" id="UP001166784"/>
    </source>
</evidence>